<keyword evidence="2" id="KW-1133">Transmembrane helix</keyword>
<keyword evidence="2" id="KW-0472">Membrane</keyword>
<evidence type="ECO:0000313" key="4">
    <source>
        <dbReference type="Proteomes" id="UP000016935"/>
    </source>
</evidence>
<feature type="compositionally biased region" description="Polar residues" evidence="1">
    <location>
        <begin position="425"/>
        <end position="439"/>
    </location>
</feature>
<dbReference type="eggNOG" id="ENOG502S0ZE">
    <property type="taxonomic scope" value="Eukaryota"/>
</dbReference>
<feature type="transmembrane region" description="Helical" evidence="2">
    <location>
        <begin position="189"/>
        <end position="208"/>
    </location>
</feature>
<feature type="compositionally biased region" description="Polar residues" evidence="1">
    <location>
        <begin position="600"/>
        <end position="617"/>
    </location>
</feature>
<feature type="transmembrane region" description="Helical" evidence="2">
    <location>
        <begin position="100"/>
        <end position="124"/>
    </location>
</feature>
<name>R0K303_EXST2</name>
<feature type="compositionally biased region" description="Basic and acidic residues" evidence="1">
    <location>
        <begin position="311"/>
        <end position="321"/>
    </location>
</feature>
<dbReference type="Pfam" id="PF11309">
    <property type="entry name" value="DUF3112"/>
    <property type="match status" value="1"/>
</dbReference>
<dbReference type="AlphaFoldDB" id="R0K303"/>
<proteinExistence type="predicted"/>
<feature type="region of interest" description="Disordered" evidence="1">
    <location>
        <begin position="380"/>
        <end position="471"/>
    </location>
</feature>
<feature type="transmembrane region" description="Helical" evidence="2">
    <location>
        <begin position="144"/>
        <end position="169"/>
    </location>
</feature>
<reference evidence="3 4" key="1">
    <citation type="journal article" date="2012" name="PLoS Pathog.">
        <title>Diverse lifestyles and strategies of plant pathogenesis encoded in the genomes of eighteen Dothideomycetes fungi.</title>
        <authorList>
            <person name="Ohm R.A."/>
            <person name="Feau N."/>
            <person name="Henrissat B."/>
            <person name="Schoch C.L."/>
            <person name="Horwitz B.A."/>
            <person name="Barry K.W."/>
            <person name="Condon B.J."/>
            <person name="Copeland A.C."/>
            <person name="Dhillon B."/>
            <person name="Glaser F."/>
            <person name="Hesse C.N."/>
            <person name="Kosti I."/>
            <person name="LaButti K."/>
            <person name="Lindquist E.A."/>
            <person name="Lucas S."/>
            <person name="Salamov A.A."/>
            <person name="Bradshaw R.E."/>
            <person name="Ciuffetti L."/>
            <person name="Hamelin R.C."/>
            <person name="Kema G.H.J."/>
            <person name="Lawrence C."/>
            <person name="Scott J.A."/>
            <person name="Spatafora J.W."/>
            <person name="Turgeon B.G."/>
            <person name="de Wit P.J.G.M."/>
            <person name="Zhong S."/>
            <person name="Goodwin S.B."/>
            <person name="Grigoriev I.V."/>
        </authorList>
    </citation>
    <scope>NUCLEOTIDE SEQUENCE [LARGE SCALE GENOMIC DNA]</scope>
    <source>
        <strain evidence="4">28A</strain>
    </source>
</reference>
<feature type="region of interest" description="Disordered" evidence="1">
    <location>
        <begin position="512"/>
        <end position="617"/>
    </location>
</feature>
<feature type="compositionally biased region" description="Low complexity" evidence="1">
    <location>
        <begin position="718"/>
        <end position="734"/>
    </location>
</feature>
<accession>R0K303</accession>
<sequence>MSSQQGAQGPPPGVSTQKGPPYAPLNAGLGGSPTILPDVPVAVVFMVLYLVFGIIHIKIFKSNKHRGHKFVFNGAILGLCKVRIITMILRMAWANYPRDVSLAIAANIFTYAGTIILYMVNWFFAQRVIRAQHPSIGWSTMYRIFHRTGLVLLIVTLLGLIISQIWKFFTLDKNQLQAFDVLFLVSQTYSTVFCFAPAILVTLSLLVPRTEVEKFGAGRLRYNITILIIAVFVLSLGQVFRCVLAWIPETPMIDVQRGVVEFPWYLSKASFYCFNFLTEIFVVMLFAISRVDLRFYVPNGASKVGDYSRSRLDLQPDDEKNIPGANVSRAPMTHSNDSNETLHRYQSSVFDDTQTLADSLRYPHSTLEVDEKTGNWKVKRLSTDSSKTRHTSMSLAKSSQSTLYGGSSSRSTPHTSFSKPPQLPNPSANSLNDRNSHAASDTPPVPELPAEWPLTDAGPLRTSHLSKNGLPHRPVVRKQTFELEGHELNHVDIGDAVTDALAKLEMNSQRTKFTSPITPPPVYGNGKSAIKIYRPSGPIRSSSGQASPKKSSIYSVYPPGESATRSRANSNPIDSPRYSVPMTTSTSASSSSKQPPAAQTLRSSRSQSTHGRPALSQSPSLEIISLLNHMSSDQSRIIDASLLREPAAAATTHLQRSPMLLKDRNSNNLNANATNVIHASTSNERQRPRQQQQQQQQQPQKATLFTPERGLERAKTQTSSNYSHDYSPSSSTNSRDNEWAAEEFRKFSSEAALRVHHSP</sequence>
<protein>
    <submittedName>
        <fullName evidence="3">Uncharacterized protein</fullName>
    </submittedName>
</protein>
<dbReference type="GeneID" id="19404859"/>
<evidence type="ECO:0000313" key="3">
    <source>
        <dbReference type="EMBL" id="EOA82762.1"/>
    </source>
</evidence>
<feature type="compositionally biased region" description="Low complexity" evidence="1">
    <location>
        <begin position="689"/>
        <end position="700"/>
    </location>
</feature>
<dbReference type="PANTHER" id="PTHR35184">
    <property type="entry name" value="YALI0C10208P"/>
    <property type="match status" value="1"/>
</dbReference>
<feature type="compositionally biased region" description="Polar residues" evidence="1">
    <location>
        <begin position="563"/>
        <end position="573"/>
    </location>
</feature>
<evidence type="ECO:0000256" key="2">
    <source>
        <dbReference type="SAM" id="Phobius"/>
    </source>
</evidence>
<dbReference type="OrthoDB" id="3357002at2759"/>
<dbReference type="Proteomes" id="UP000016935">
    <property type="component" value="Unassembled WGS sequence"/>
</dbReference>
<gene>
    <name evidence="3" type="ORF">SETTUDRAFT_43599</name>
</gene>
<feature type="compositionally biased region" description="Low complexity" evidence="1">
    <location>
        <begin position="583"/>
        <end position="592"/>
    </location>
</feature>
<dbReference type="RefSeq" id="XP_008029500.1">
    <property type="nucleotide sequence ID" value="XM_008031309.1"/>
</dbReference>
<keyword evidence="4" id="KW-1185">Reference proteome</keyword>
<organism evidence="3 4">
    <name type="scientific">Exserohilum turcicum (strain 28A)</name>
    <name type="common">Northern leaf blight fungus</name>
    <name type="synonym">Setosphaeria turcica</name>
    <dbReference type="NCBI Taxonomy" id="671987"/>
    <lineage>
        <taxon>Eukaryota</taxon>
        <taxon>Fungi</taxon>
        <taxon>Dikarya</taxon>
        <taxon>Ascomycota</taxon>
        <taxon>Pezizomycotina</taxon>
        <taxon>Dothideomycetes</taxon>
        <taxon>Pleosporomycetidae</taxon>
        <taxon>Pleosporales</taxon>
        <taxon>Pleosporineae</taxon>
        <taxon>Pleosporaceae</taxon>
        <taxon>Exserohilum</taxon>
    </lineage>
</organism>
<dbReference type="PANTHER" id="PTHR35184:SF1">
    <property type="entry name" value="INTEGRAL MEMBRANE PROTEIN"/>
    <property type="match status" value="1"/>
</dbReference>
<feature type="transmembrane region" description="Helical" evidence="2">
    <location>
        <begin position="39"/>
        <end position="59"/>
    </location>
</feature>
<dbReference type="EMBL" id="KB908844">
    <property type="protein sequence ID" value="EOA82762.1"/>
    <property type="molecule type" value="Genomic_DNA"/>
</dbReference>
<dbReference type="HOGENOM" id="CLU_027819_0_0_1"/>
<feature type="region of interest" description="Disordered" evidence="1">
    <location>
        <begin position="311"/>
        <end position="339"/>
    </location>
</feature>
<reference evidence="3 4" key="2">
    <citation type="journal article" date="2013" name="PLoS Genet.">
        <title>Comparative genome structure, secondary metabolite, and effector coding capacity across Cochliobolus pathogens.</title>
        <authorList>
            <person name="Condon B.J."/>
            <person name="Leng Y."/>
            <person name="Wu D."/>
            <person name="Bushley K.E."/>
            <person name="Ohm R.A."/>
            <person name="Otillar R."/>
            <person name="Martin J."/>
            <person name="Schackwitz W."/>
            <person name="Grimwood J."/>
            <person name="MohdZainudin N."/>
            <person name="Xue C."/>
            <person name="Wang R."/>
            <person name="Manning V.A."/>
            <person name="Dhillon B."/>
            <person name="Tu Z.J."/>
            <person name="Steffenson B.J."/>
            <person name="Salamov A."/>
            <person name="Sun H."/>
            <person name="Lowry S."/>
            <person name="LaButti K."/>
            <person name="Han J."/>
            <person name="Copeland A."/>
            <person name="Lindquist E."/>
            <person name="Barry K."/>
            <person name="Schmutz J."/>
            <person name="Baker S.E."/>
            <person name="Ciuffetti L.M."/>
            <person name="Grigoriev I.V."/>
            <person name="Zhong S."/>
            <person name="Turgeon B.G."/>
        </authorList>
    </citation>
    <scope>NUCLEOTIDE SEQUENCE [LARGE SCALE GENOMIC DNA]</scope>
    <source>
        <strain evidence="4">28A</strain>
    </source>
</reference>
<dbReference type="InterPro" id="IPR021460">
    <property type="entry name" value="DUF3112"/>
</dbReference>
<keyword evidence="2" id="KW-0812">Transmembrane</keyword>
<dbReference type="STRING" id="671987.R0K303"/>
<feature type="transmembrane region" description="Helical" evidence="2">
    <location>
        <begin position="220"/>
        <end position="247"/>
    </location>
</feature>
<feature type="transmembrane region" description="Helical" evidence="2">
    <location>
        <begin position="71"/>
        <end position="94"/>
    </location>
</feature>
<feature type="compositionally biased region" description="Low complexity" evidence="1">
    <location>
        <begin position="541"/>
        <end position="552"/>
    </location>
</feature>
<evidence type="ECO:0000256" key="1">
    <source>
        <dbReference type="SAM" id="MobiDB-lite"/>
    </source>
</evidence>
<feature type="compositionally biased region" description="Low complexity" evidence="1">
    <location>
        <begin position="398"/>
        <end position="418"/>
    </location>
</feature>
<feature type="region of interest" description="Disordered" evidence="1">
    <location>
        <begin position="680"/>
        <end position="738"/>
    </location>
</feature>